<gene>
    <name evidence="8" type="ORF">ACFQS8_00055</name>
</gene>
<keyword evidence="4 7" id="KW-0812">Transmembrane</keyword>
<feature type="transmembrane region" description="Helical" evidence="7">
    <location>
        <begin position="392"/>
        <end position="412"/>
    </location>
</feature>
<keyword evidence="6 7" id="KW-0472">Membrane</keyword>
<comment type="similarity">
    <text evidence="2">Belongs to the polysaccharide synthase family.</text>
</comment>
<proteinExistence type="inferred from homology"/>
<name>A0ABW2IG71_9PROT</name>
<comment type="subcellular location">
    <subcellularLocation>
        <location evidence="1">Cell membrane</location>
        <topology evidence="1">Multi-pass membrane protein</topology>
    </subcellularLocation>
</comment>
<dbReference type="Pfam" id="PF13440">
    <property type="entry name" value="Polysacc_synt_3"/>
    <property type="match status" value="1"/>
</dbReference>
<sequence>MSVENSEEDTVKTPHVAKAMQSGILWNLLNAFASQGAGFFIFLLLAARLPPEIFGVVALASIVADMVSIEGRYSGMDAIVQAKRYDNKYLNSSFLSFQAVAFISMLLLVISAPFVARVYEAPLLMQFMPVFGLMLLPIPWLAVMDALIMKNLGFKELTQRNILGTVLGGVAGVIVAFSPWLVWALIVQRIVTLIVSIVFEYLHTKWAPNFRLDLLESKDFTKRFFPLWIVSTLNLAMPRIATMVFGLRYGSEVVGLLRAAQRIDESLRGPIISPLQGLWFPLMSKVRGDLEKEQEVFLSIMKTAAFVALPAFTGLWIVADDIVAVILPQTYAGVGPLMQAVAIVALLIPLSWFNSLSMNALEMNKAAFFYTLITVTASTIALLAFKNAEPDMAIIIMAVPGIFIGIGGNLLVVRRLKLSLVKHYIGLFPAIFAAVIMGCCVWMSRELMADWSALPRLIVSSLVGVIVYGGWIAVFFPNWMKKRINLLRGRGKVEAEQV</sequence>
<reference evidence="9" key="1">
    <citation type="journal article" date="2019" name="Int. J. Syst. Evol. Microbiol.">
        <title>The Global Catalogue of Microorganisms (GCM) 10K type strain sequencing project: providing services to taxonomists for standard genome sequencing and annotation.</title>
        <authorList>
            <consortium name="The Broad Institute Genomics Platform"/>
            <consortium name="The Broad Institute Genome Sequencing Center for Infectious Disease"/>
            <person name="Wu L."/>
            <person name="Ma J."/>
        </authorList>
    </citation>
    <scope>NUCLEOTIDE SEQUENCE [LARGE SCALE GENOMIC DNA]</scope>
    <source>
        <strain evidence="9">CCUG 51308</strain>
    </source>
</reference>
<protein>
    <submittedName>
        <fullName evidence="8">Oligosaccharide flippase family protein</fullName>
    </submittedName>
</protein>
<evidence type="ECO:0000256" key="6">
    <source>
        <dbReference type="ARBA" id="ARBA00023136"/>
    </source>
</evidence>
<evidence type="ECO:0000256" key="4">
    <source>
        <dbReference type="ARBA" id="ARBA00022692"/>
    </source>
</evidence>
<feature type="transmembrane region" description="Helical" evidence="7">
    <location>
        <begin position="94"/>
        <end position="115"/>
    </location>
</feature>
<keyword evidence="9" id="KW-1185">Reference proteome</keyword>
<feature type="transmembrane region" description="Helical" evidence="7">
    <location>
        <begin position="424"/>
        <end position="445"/>
    </location>
</feature>
<accession>A0ABW2IG71</accession>
<dbReference type="PANTHER" id="PTHR30250">
    <property type="entry name" value="PST FAMILY PREDICTED COLANIC ACID TRANSPORTER"/>
    <property type="match status" value="1"/>
</dbReference>
<keyword evidence="5 7" id="KW-1133">Transmembrane helix</keyword>
<dbReference type="PANTHER" id="PTHR30250:SF10">
    <property type="entry name" value="LIPOPOLYSACCHARIDE BIOSYNTHESIS PROTEIN WZXC"/>
    <property type="match status" value="1"/>
</dbReference>
<evidence type="ECO:0000256" key="5">
    <source>
        <dbReference type="ARBA" id="ARBA00022989"/>
    </source>
</evidence>
<dbReference type="Proteomes" id="UP001596492">
    <property type="component" value="Unassembled WGS sequence"/>
</dbReference>
<evidence type="ECO:0000313" key="8">
    <source>
        <dbReference type="EMBL" id="MFC7289998.1"/>
    </source>
</evidence>
<feature type="transmembrane region" description="Helical" evidence="7">
    <location>
        <begin position="161"/>
        <end position="180"/>
    </location>
</feature>
<feature type="transmembrane region" description="Helical" evidence="7">
    <location>
        <begin position="127"/>
        <end position="149"/>
    </location>
</feature>
<keyword evidence="3" id="KW-1003">Cell membrane</keyword>
<evidence type="ECO:0000256" key="1">
    <source>
        <dbReference type="ARBA" id="ARBA00004651"/>
    </source>
</evidence>
<dbReference type="EMBL" id="JBHTBR010000002">
    <property type="protein sequence ID" value="MFC7289998.1"/>
    <property type="molecule type" value="Genomic_DNA"/>
</dbReference>
<feature type="transmembrane region" description="Helical" evidence="7">
    <location>
        <begin position="366"/>
        <end position="386"/>
    </location>
</feature>
<evidence type="ECO:0000256" key="7">
    <source>
        <dbReference type="SAM" id="Phobius"/>
    </source>
</evidence>
<evidence type="ECO:0000256" key="3">
    <source>
        <dbReference type="ARBA" id="ARBA00022475"/>
    </source>
</evidence>
<feature type="transmembrane region" description="Helical" evidence="7">
    <location>
        <begin position="53"/>
        <end position="73"/>
    </location>
</feature>
<evidence type="ECO:0000256" key="2">
    <source>
        <dbReference type="ARBA" id="ARBA00007430"/>
    </source>
</evidence>
<comment type="caution">
    <text evidence="8">The sequence shown here is derived from an EMBL/GenBank/DDBJ whole genome shotgun (WGS) entry which is preliminary data.</text>
</comment>
<feature type="transmembrane region" description="Helical" evidence="7">
    <location>
        <begin position="24"/>
        <end position="47"/>
    </location>
</feature>
<organism evidence="8 9">
    <name type="scientific">Hirschia litorea</name>
    <dbReference type="NCBI Taxonomy" id="1199156"/>
    <lineage>
        <taxon>Bacteria</taxon>
        <taxon>Pseudomonadati</taxon>
        <taxon>Pseudomonadota</taxon>
        <taxon>Alphaproteobacteria</taxon>
        <taxon>Hyphomonadales</taxon>
        <taxon>Hyphomonadaceae</taxon>
        <taxon>Hirschia</taxon>
    </lineage>
</organism>
<dbReference type="InterPro" id="IPR050833">
    <property type="entry name" value="Poly_Biosynth_Transport"/>
</dbReference>
<feature type="transmembrane region" description="Helical" evidence="7">
    <location>
        <begin position="331"/>
        <end position="354"/>
    </location>
</feature>
<dbReference type="RefSeq" id="WP_382164517.1">
    <property type="nucleotide sequence ID" value="NZ_JBHTBR010000002.1"/>
</dbReference>
<feature type="transmembrane region" description="Helical" evidence="7">
    <location>
        <begin position="457"/>
        <end position="480"/>
    </location>
</feature>
<feature type="transmembrane region" description="Helical" evidence="7">
    <location>
        <begin position="296"/>
        <end position="319"/>
    </location>
</feature>
<evidence type="ECO:0000313" key="9">
    <source>
        <dbReference type="Proteomes" id="UP001596492"/>
    </source>
</evidence>